<keyword evidence="3" id="KW-1185">Reference proteome</keyword>
<gene>
    <name evidence="2" type="ORF">PoB_004964200</name>
</gene>
<accession>A0AAV4BUU6</accession>
<organism evidence="2 3">
    <name type="scientific">Plakobranchus ocellatus</name>
    <dbReference type="NCBI Taxonomy" id="259542"/>
    <lineage>
        <taxon>Eukaryota</taxon>
        <taxon>Metazoa</taxon>
        <taxon>Spiralia</taxon>
        <taxon>Lophotrochozoa</taxon>
        <taxon>Mollusca</taxon>
        <taxon>Gastropoda</taxon>
        <taxon>Heterobranchia</taxon>
        <taxon>Euthyneura</taxon>
        <taxon>Panpulmonata</taxon>
        <taxon>Sacoglossa</taxon>
        <taxon>Placobranchoidea</taxon>
        <taxon>Plakobranchidae</taxon>
        <taxon>Plakobranchus</taxon>
    </lineage>
</organism>
<evidence type="ECO:0000256" key="1">
    <source>
        <dbReference type="SAM" id="MobiDB-lite"/>
    </source>
</evidence>
<feature type="compositionally biased region" description="Polar residues" evidence="1">
    <location>
        <begin position="9"/>
        <end position="30"/>
    </location>
</feature>
<proteinExistence type="predicted"/>
<dbReference type="AlphaFoldDB" id="A0AAV4BUU6"/>
<comment type="caution">
    <text evidence="2">The sequence shown here is derived from an EMBL/GenBank/DDBJ whole genome shotgun (WGS) entry which is preliminary data.</text>
</comment>
<protein>
    <submittedName>
        <fullName evidence="2">Uncharacterized protein</fullName>
    </submittedName>
</protein>
<feature type="region of interest" description="Disordered" evidence="1">
    <location>
        <begin position="1"/>
        <end position="34"/>
    </location>
</feature>
<name>A0AAV4BUU6_9GAST</name>
<evidence type="ECO:0000313" key="2">
    <source>
        <dbReference type="EMBL" id="GFO23137.1"/>
    </source>
</evidence>
<sequence>MEIRAGNTKPMTKNHNSISSDITDEGSNSKPEILPRVKQTAAALTKLMTIWKDRNIALRLKIRLMQALLLQHHLYEQLETIQLPFHETLKKKWEVEVQGALNKMVVYGTLKKVDVQGTLNKRVEVKGTLNKKLAVLKKNHLTI</sequence>
<evidence type="ECO:0000313" key="3">
    <source>
        <dbReference type="Proteomes" id="UP000735302"/>
    </source>
</evidence>
<reference evidence="2 3" key="1">
    <citation type="journal article" date="2021" name="Elife">
        <title>Chloroplast acquisition without the gene transfer in kleptoplastic sea slugs, Plakobranchus ocellatus.</title>
        <authorList>
            <person name="Maeda T."/>
            <person name="Takahashi S."/>
            <person name="Yoshida T."/>
            <person name="Shimamura S."/>
            <person name="Takaki Y."/>
            <person name="Nagai Y."/>
            <person name="Toyoda A."/>
            <person name="Suzuki Y."/>
            <person name="Arimoto A."/>
            <person name="Ishii H."/>
            <person name="Satoh N."/>
            <person name="Nishiyama T."/>
            <person name="Hasebe M."/>
            <person name="Maruyama T."/>
            <person name="Minagawa J."/>
            <person name="Obokata J."/>
            <person name="Shigenobu S."/>
        </authorList>
    </citation>
    <scope>NUCLEOTIDE SEQUENCE [LARGE SCALE GENOMIC DNA]</scope>
</reference>
<dbReference type="EMBL" id="BLXT01005502">
    <property type="protein sequence ID" value="GFO23137.1"/>
    <property type="molecule type" value="Genomic_DNA"/>
</dbReference>
<dbReference type="Proteomes" id="UP000735302">
    <property type="component" value="Unassembled WGS sequence"/>
</dbReference>